<proteinExistence type="predicted"/>
<reference evidence="1 2" key="2">
    <citation type="journal article" date="2010" name="Stand. Genomic Sci.">
        <title>Complete genome sequence of Sebaldella termitidis type strain (NCTC 11300).</title>
        <authorList>
            <person name="Harmon-Smith M."/>
            <person name="Celia L."/>
            <person name="Chertkov O."/>
            <person name="Lapidus A."/>
            <person name="Copeland A."/>
            <person name="Glavina Del Rio T."/>
            <person name="Nolan M."/>
            <person name="Lucas S."/>
            <person name="Tice H."/>
            <person name="Cheng J.F."/>
            <person name="Han C."/>
            <person name="Detter J.C."/>
            <person name="Bruce D."/>
            <person name="Goodwin L."/>
            <person name="Pitluck S."/>
            <person name="Pati A."/>
            <person name="Liolios K."/>
            <person name="Ivanova N."/>
            <person name="Mavromatis K."/>
            <person name="Mikhailova N."/>
            <person name="Chen A."/>
            <person name="Palaniappan K."/>
            <person name="Land M."/>
            <person name="Hauser L."/>
            <person name="Chang Y.J."/>
            <person name="Jeffries C.D."/>
            <person name="Brettin T."/>
            <person name="Goker M."/>
            <person name="Beck B."/>
            <person name="Bristow J."/>
            <person name="Eisen J.A."/>
            <person name="Markowitz V."/>
            <person name="Hugenholtz P."/>
            <person name="Kyrpides N.C."/>
            <person name="Klenk H.P."/>
            <person name="Chen F."/>
        </authorList>
    </citation>
    <scope>NUCLEOTIDE SEQUENCE [LARGE SCALE GENOMIC DNA]</scope>
    <source>
        <strain evidence="2">ATCC 33386 / NCTC 11300</strain>
    </source>
</reference>
<gene>
    <name evidence="1" type="ordered locus">Sterm_0431</name>
</gene>
<dbReference type="EMBL" id="CP001739">
    <property type="protein sequence ID" value="ACZ07312.1"/>
    <property type="molecule type" value="Genomic_DNA"/>
</dbReference>
<dbReference type="HOGENOM" id="CLU_158665_0_0_0"/>
<keyword evidence="2" id="KW-1185">Reference proteome</keyword>
<dbReference type="AlphaFoldDB" id="D1AMT6"/>
<dbReference type="Proteomes" id="UP000000845">
    <property type="component" value="Chromosome"/>
</dbReference>
<sequence>MKLIDDEYYIKFEGEEEIDFIYEKNKAEISRMKIWHGYFYFLLNGMITKEKKLIGLLYEHNKHEGWYESDEPWEIPDIKQAIEQFNNYSENNFSENEKPSEGILLKLPHILEKILKFLEEARKNNGEVYMEYL</sequence>
<accession>D1AMT6</accession>
<evidence type="ECO:0000313" key="1">
    <source>
        <dbReference type="EMBL" id="ACZ07312.1"/>
    </source>
</evidence>
<protein>
    <submittedName>
        <fullName evidence="1">Uncharacterized protein</fullName>
    </submittedName>
</protein>
<dbReference type="RefSeq" id="WP_012859911.1">
    <property type="nucleotide sequence ID" value="NC_013517.1"/>
</dbReference>
<reference evidence="2" key="1">
    <citation type="submission" date="2009-09" db="EMBL/GenBank/DDBJ databases">
        <title>The complete chromosome of Sebaldella termitidis ATCC 33386.</title>
        <authorList>
            <consortium name="US DOE Joint Genome Institute (JGI-PGF)"/>
            <person name="Lucas S."/>
            <person name="Copeland A."/>
            <person name="Lapidus A."/>
            <person name="Glavina del Rio T."/>
            <person name="Dalin E."/>
            <person name="Tice H."/>
            <person name="Bruce D."/>
            <person name="Goodwin L."/>
            <person name="Pitluck S."/>
            <person name="Kyrpides N."/>
            <person name="Mavromatis K."/>
            <person name="Ivanova N."/>
            <person name="Mikhailova N."/>
            <person name="Sims D."/>
            <person name="Meincke L."/>
            <person name="Brettin T."/>
            <person name="Detter J.C."/>
            <person name="Han C."/>
            <person name="Larimer F."/>
            <person name="Land M."/>
            <person name="Hauser L."/>
            <person name="Markowitz V."/>
            <person name="Cheng J.F."/>
            <person name="Hugenholtz P."/>
            <person name="Woyke T."/>
            <person name="Wu D."/>
            <person name="Eisen J.A."/>
        </authorList>
    </citation>
    <scope>NUCLEOTIDE SEQUENCE [LARGE SCALE GENOMIC DNA]</scope>
    <source>
        <strain evidence="2">ATCC 33386 / NCTC 11300</strain>
    </source>
</reference>
<dbReference type="KEGG" id="str:Sterm_0431"/>
<dbReference type="eggNOG" id="ENOG50326SZ">
    <property type="taxonomic scope" value="Bacteria"/>
</dbReference>
<organism evidence="1 2">
    <name type="scientific">Sebaldella termitidis (strain ATCC 33386 / NCTC 11300)</name>
    <dbReference type="NCBI Taxonomy" id="526218"/>
    <lineage>
        <taxon>Bacteria</taxon>
        <taxon>Fusobacteriati</taxon>
        <taxon>Fusobacteriota</taxon>
        <taxon>Fusobacteriia</taxon>
        <taxon>Fusobacteriales</taxon>
        <taxon>Leptotrichiaceae</taxon>
        <taxon>Sebaldella</taxon>
    </lineage>
</organism>
<name>D1AMT6_SEBTE</name>
<evidence type="ECO:0000313" key="2">
    <source>
        <dbReference type="Proteomes" id="UP000000845"/>
    </source>
</evidence>